<protein>
    <recommendedName>
        <fullName evidence="4">DUF3619 family protein</fullName>
    </recommendedName>
</protein>
<name>A0ABQ5YVK1_9BURK</name>
<accession>A0ABQ5YVK1</accession>
<comment type="caution">
    <text evidence="2">The sequence shown here is derived from an EMBL/GenBank/DDBJ whole genome shotgun (WGS) entry which is preliminary data.</text>
</comment>
<keyword evidence="3" id="KW-1185">Reference proteome</keyword>
<evidence type="ECO:0000313" key="3">
    <source>
        <dbReference type="Proteomes" id="UP001156664"/>
    </source>
</evidence>
<reference evidence="3" key="1">
    <citation type="journal article" date="2019" name="Int. J. Syst. Evol. Microbiol.">
        <title>The Global Catalogue of Microorganisms (GCM) 10K type strain sequencing project: providing services to taxonomists for standard genome sequencing and annotation.</title>
        <authorList>
            <consortium name="The Broad Institute Genomics Platform"/>
            <consortium name="The Broad Institute Genome Sequencing Center for Infectious Disease"/>
            <person name="Wu L."/>
            <person name="Ma J."/>
        </authorList>
    </citation>
    <scope>NUCLEOTIDE SEQUENCE [LARGE SCALE GENOMIC DNA]</scope>
    <source>
        <strain evidence="3">NBRC 105857</strain>
    </source>
</reference>
<feature type="region of interest" description="Disordered" evidence="1">
    <location>
        <begin position="160"/>
        <end position="180"/>
    </location>
</feature>
<dbReference type="RefSeq" id="WP_284281478.1">
    <property type="nucleotide sequence ID" value="NZ_BSOJ01000018.1"/>
</dbReference>
<evidence type="ECO:0000256" key="1">
    <source>
        <dbReference type="SAM" id="MobiDB-lite"/>
    </source>
</evidence>
<gene>
    <name evidence="2" type="ORF">GCM10007875_18990</name>
</gene>
<dbReference type="Proteomes" id="UP001156664">
    <property type="component" value="Unassembled WGS sequence"/>
</dbReference>
<dbReference type="InterPro" id="IPR022064">
    <property type="entry name" value="DUF3619"/>
</dbReference>
<proteinExistence type="predicted"/>
<sequence length="180" mass="19192">MNEELRTILKVRQALDESARRCAAPVQDRLNLAIASAMAVHAQKLSDQPAQVPAPRQPKPLVTPGHALGEFWNGVIQWVNQPALSFAVSAAFVVAAVTGIVHTGEQYYDAKLTEVANLDAEILGDDLPPSAYVDSGFVGYTSQEASQELLQTDDQINQWMDSIPAPQPAGGSNAASTPTS</sequence>
<dbReference type="Pfam" id="PF12279">
    <property type="entry name" value="DUF3619"/>
    <property type="match status" value="1"/>
</dbReference>
<organism evidence="2 3">
    <name type="scientific">Limnobacter litoralis</name>
    <dbReference type="NCBI Taxonomy" id="481366"/>
    <lineage>
        <taxon>Bacteria</taxon>
        <taxon>Pseudomonadati</taxon>
        <taxon>Pseudomonadota</taxon>
        <taxon>Betaproteobacteria</taxon>
        <taxon>Burkholderiales</taxon>
        <taxon>Burkholderiaceae</taxon>
        <taxon>Limnobacter</taxon>
    </lineage>
</organism>
<dbReference type="EMBL" id="BSOJ01000018">
    <property type="protein sequence ID" value="GLR26809.1"/>
    <property type="molecule type" value="Genomic_DNA"/>
</dbReference>
<evidence type="ECO:0008006" key="4">
    <source>
        <dbReference type="Google" id="ProtNLM"/>
    </source>
</evidence>
<evidence type="ECO:0000313" key="2">
    <source>
        <dbReference type="EMBL" id="GLR26809.1"/>
    </source>
</evidence>